<dbReference type="EMBL" id="LBJM01000064">
    <property type="protein sequence ID" value="RXH37962.1"/>
    <property type="molecule type" value="Genomic_DNA"/>
</dbReference>
<accession>A0A4Q0SFM6</accession>
<reference evidence="1 2" key="1">
    <citation type="submission" date="2015-04" db="EMBL/GenBank/DDBJ databases">
        <title>Comparative genomics of rhizobia nodulating Arachis hypogaea in China.</title>
        <authorList>
            <person name="Li Y."/>
        </authorList>
    </citation>
    <scope>NUCLEOTIDE SEQUENCE [LARGE SCALE GENOMIC DNA]</scope>
    <source>
        <strain evidence="1 2">CCBAU 51787</strain>
    </source>
</reference>
<dbReference type="RefSeq" id="WP_128946129.1">
    <property type="nucleotide sequence ID" value="NZ_LBJM01000064.1"/>
</dbReference>
<comment type="caution">
    <text evidence="1">The sequence shown here is derived from an EMBL/GenBank/DDBJ whole genome shotgun (WGS) entry which is preliminary data.</text>
</comment>
<dbReference type="SUPFAM" id="SSF52540">
    <property type="entry name" value="P-loop containing nucleoside triphosphate hydrolases"/>
    <property type="match status" value="1"/>
</dbReference>
<organism evidence="1 2">
    <name type="scientific">Bradyrhizobium zhanjiangense</name>
    <dbReference type="NCBI Taxonomy" id="1325107"/>
    <lineage>
        <taxon>Bacteria</taxon>
        <taxon>Pseudomonadati</taxon>
        <taxon>Pseudomonadota</taxon>
        <taxon>Alphaproteobacteria</taxon>
        <taxon>Hyphomicrobiales</taxon>
        <taxon>Nitrobacteraceae</taxon>
        <taxon>Bradyrhizobium</taxon>
    </lineage>
</organism>
<evidence type="ECO:0000313" key="2">
    <source>
        <dbReference type="Proteomes" id="UP000290565"/>
    </source>
</evidence>
<dbReference type="InterPro" id="IPR027417">
    <property type="entry name" value="P-loop_NTPase"/>
</dbReference>
<name>A0A4Q0SFM6_9BRAD</name>
<gene>
    <name evidence="1" type="ORF">XH94_23875</name>
</gene>
<sequence>MTSKTKASRPPVHFQPADLVEVVADGTSVGKSTVANRLCHLFRATKRPVTLVRIETGRRQTGETGAADREIYIRTEEFATAASRTGGLTGVLTPLWNEIEGIQKSGSAIVVDWAGGSSAHRLDVLAATSYDTTLAALGVRGLSMVVTTSSTESMRQAGAYLSGIEMVAPGMQRALIQSGRSGNFHFPVGSEQSEGLARLHEIAGQIPIVTIPNVAGRALETCADAGLDVAGAMMMEPNALASRLGIDPFRARACASELALWWRATGKTLAGIAGRADGDPAG</sequence>
<evidence type="ECO:0000313" key="1">
    <source>
        <dbReference type="EMBL" id="RXH37962.1"/>
    </source>
</evidence>
<dbReference type="AlphaFoldDB" id="A0A4Q0SFM6"/>
<dbReference type="Proteomes" id="UP000290565">
    <property type="component" value="Unassembled WGS sequence"/>
</dbReference>
<protein>
    <submittedName>
        <fullName evidence="1">Uncharacterized protein</fullName>
    </submittedName>
</protein>
<proteinExistence type="predicted"/>